<keyword evidence="1" id="KW-0472">Membrane</keyword>
<sequence>MTANSEPILELGKKLSGETREALIKRLMEWMLKSRTRMQYSMRVYWNVSERFADEEDINQASNANKWMKKERHVMMRIGFIFNSYHVDAWWYQIWDLIRKLCLTCALVFLRERSVIQTNVALVICFASFCLNLRLQPDPSFIVQWFTNLTLLLLCYTLVIGNVLVCMEERGNSNEEVIDHMLFWPTVMIYLAFIGCVCIRIRLVTWICKRWKFGQYARTNENRKFVEVSDLRTPDSLGQRHRRASIAMSTSHDVVDNDRLIVANPLLDSGIQESRTGGYKAPFA</sequence>
<feature type="transmembrane region" description="Helical" evidence="1">
    <location>
        <begin position="74"/>
        <end position="94"/>
    </location>
</feature>
<organism evidence="2 3">
    <name type="scientific">Cymbomonas tetramitiformis</name>
    <dbReference type="NCBI Taxonomy" id="36881"/>
    <lineage>
        <taxon>Eukaryota</taxon>
        <taxon>Viridiplantae</taxon>
        <taxon>Chlorophyta</taxon>
        <taxon>Pyramimonadophyceae</taxon>
        <taxon>Pyramimonadales</taxon>
        <taxon>Pyramimonadaceae</taxon>
        <taxon>Cymbomonas</taxon>
    </lineage>
</organism>
<accession>A0AAE0BE77</accession>
<evidence type="ECO:0000313" key="2">
    <source>
        <dbReference type="EMBL" id="KAK3235001.1"/>
    </source>
</evidence>
<name>A0AAE0BE77_9CHLO</name>
<comment type="caution">
    <text evidence="2">The sequence shown here is derived from an EMBL/GenBank/DDBJ whole genome shotgun (WGS) entry which is preliminary data.</text>
</comment>
<feature type="transmembrane region" description="Helical" evidence="1">
    <location>
        <begin position="181"/>
        <end position="203"/>
    </location>
</feature>
<proteinExistence type="predicted"/>
<keyword evidence="1" id="KW-0812">Transmembrane</keyword>
<dbReference type="AlphaFoldDB" id="A0AAE0BE77"/>
<dbReference type="Proteomes" id="UP001190700">
    <property type="component" value="Unassembled WGS sequence"/>
</dbReference>
<protein>
    <submittedName>
        <fullName evidence="2">Uncharacterized protein</fullName>
    </submittedName>
</protein>
<keyword evidence="1" id="KW-1133">Transmembrane helix</keyword>
<keyword evidence="3" id="KW-1185">Reference proteome</keyword>
<dbReference type="EMBL" id="LGRX02035397">
    <property type="protein sequence ID" value="KAK3235001.1"/>
    <property type="molecule type" value="Genomic_DNA"/>
</dbReference>
<evidence type="ECO:0000256" key="1">
    <source>
        <dbReference type="SAM" id="Phobius"/>
    </source>
</evidence>
<reference evidence="2 3" key="1">
    <citation type="journal article" date="2015" name="Genome Biol. Evol.">
        <title>Comparative Genomics of a Bacterivorous Green Alga Reveals Evolutionary Causalities and Consequences of Phago-Mixotrophic Mode of Nutrition.</title>
        <authorList>
            <person name="Burns J.A."/>
            <person name="Paasch A."/>
            <person name="Narechania A."/>
            <person name="Kim E."/>
        </authorList>
    </citation>
    <scope>NUCLEOTIDE SEQUENCE [LARGE SCALE GENOMIC DNA]</scope>
    <source>
        <strain evidence="2 3">PLY_AMNH</strain>
    </source>
</reference>
<evidence type="ECO:0000313" key="3">
    <source>
        <dbReference type="Proteomes" id="UP001190700"/>
    </source>
</evidence>
<feature type="transmembrane region" description="Helical" evidence="1">
    <location>
        <begin position="114"/>
        <end position="133"/>
    </location>
</feature>
<feature type="transmembrane region" description="Helical" evidence="1">
    <location>
        <begin position="145"/>
        <end position="165"/>
    </location>
</feature>
<gene>
    <name evidence="2" type="ORF">CYMTET_54777</name>
</gene>